<evidence type="ECO:0000313" key="1">
    <source>
        <dbReference type="EMBL" id="CAB4127698.1"/>
    </source>
</evidence>
<proteinExistence type="predicted"/>
<organism evidence="1">
    <name type="scientific">uncultured Caudovirales phage</name>
    <dbReference type="NCBI Taxonomy" id="2100421"/>
    <lineage>
        <taxon>Viruses</taxon>
        <taxon>Duplodnaviria</taxon>
        <taxon>Heunggongvirae</taxon>
        <taxon>Uroviricota</taxon>
        <taxon>Caudoviricetes</taxon>
        <taxon>Peduoviridae</taxon>
        <taxon>Maltschvirus</taxon>
        <taxon>Maltschvirus maltsch</taxon>
    </lineage>
</organism>
<dbReference type="Pfam" id="PF05150">
    <property type="entry name" value="Legionella_OMP"/>
    <property type="match status" value="1"/>
</dbReference>
<protein>
    <submittedName>
        <fullName evidence="1">Major outer membrane, Legionella pneumophila</fullName>
    </submittedName>
</protein>
<sequence length="259" mass="28579">MYRMRYMKKLSVVLIALGLSAPVLSNNIVSIPSQHGGFKIAVDPLYLHKNAANTANDSTYDWGIYSEIGYLFAGTGNDVTVDYTSLSASETDSMDLDTVNVEVGQRLIMHALDVRLFSGIRYANLNYGLDINTAGNKQSLTNLFHGFGPRIGLDARYQFLNCFGIDAHINTSLLVGTLDTTYKSNYRVTSNSLNRIVPEMDAKMGIDYTYFVPGNSKSAIVFEVGYQTSNYFNALDNTLVNSSGDASFDGAYLDIKYYS</sequence>
<name>A0A6J5KYN3_9CAUD</name>
<accession>A0A6J5KYN3</accession>
<reference evidence="1" key="1">
    <citation type="submission" date="2020-04" db="EMBL/GenBank/DDBJ databases">
        <authorList>
            <person name="Chiriac C."/>
            <person name="Salcher M."/>
            <person name="Ghai R."/>
            <person name="Kavagutti S V."/>
        </authorList>
    </citation>
    <scope>NUCLEOTIDE SEQUENCE</scope>
</reference>
<dbReference type="EMBL" id="LR796214">
    <property type="protein sequence ID" value="CAB4127698.1"/>
    <property type="molecule type" value="Genomic_DNA"/>
</dbReference>
<dbReference type="InterPro" id="IPR007825">
    <property type="entry name" value="Major_OMP_Legionella"/>
</dbReference>
<gene>
    <name evidence="1" type="ORF">UFOVP93_36</name>
</gene>